<dbReference type="AlphaFoldDB" id="A0A9W6P140"/>
<accession>A0A9W6P140</accession>
<organism evidence="2 3">
    <name type="scientific">Pseudonocardia halophobica</name>
    <dbReference type="NCBI Taxonomy" id="29401"/>
    <lineage>
        <taxon>Bacteria</taxon>
        <taxon>Bacillati</taxon>
        <taxon>Actinomycetota</taxon>
        <taxon>Actinomycetes</taxon>
        <taxon>Pseudonocardiales</taxon>
        <taxon>Pseudonocardiaceae</taxon>
        <taxon>Pseudonocardia</taxon>
    </lineage>
</organism>
<dbReference type="InterPro" id="IPR025333">
    <property type="entry name" value="DUF4239"/>
</dbReference>
<gene>
    <name evidence="2" type="ORF">GCM10017577_70870</name>
</gene>
<comment type="caution">
    <text evidence="2">The sequence shown here is derived from an EMBL/GenBank/DDBJ whole genome shotgun (WGS) entry which is preliminary data.</text>
</comment>
<dbReference type="EMBL" id="BSFQ01000059">
    <property type="protein sequence ID" value="GLL15933.1"/>
    <property type="molecule type" value="Genomic_DNA"/>
</dbReference>
<feature type="transmembrane region" description="Helical" evidence="1">
    <location>
        <begin position="218"/>
        <end position="245"/>
    </location>
</feature>
<keyword evidence="1" id="KW-1133">Transmembrane helix</keyword>
<evidence type="ECO:0008006" key="4">
    <source>
        <dbReference type="Google" id="ProtNLM"/>
    </source>
</evidence>
<sequence length="255" mass="27145">MIPWLADTSIALLTAAIFLALYLAAGVILLVLYLLRRAGRADAVGPLSPGLLSPLGLIFGLLVGFLVADVWSDRDKAAAAVSQEASALRDVDLLTGAFPAEQPRIRQLLREQIDGYVATEWPEMSGGRATLNLAPALLVEVQGIVLGLPVQTEGQRVAQDRLETSIDRALEARRTRLVLSTSSIDPLRLTALYLVAVTTLAAMACVQADRLRRAATALALLATAMAIALTLLVAQGAPFTGYFAIDPDLLIQVRP</sequence>
<name>A0A9W6P140_9PSEU</name>
<keyword evidence="1" id="KW-0472">Membrane</keyword>
<keyword evidence="1" id="KW-0812">Transmembrane</keyword>
<feature type="transmembrane region" description="Helical" evidence="1">
    <location>
        <begin position="47"/>
        <end position="68"/>
    </location>
</feature>
<keyword evidence="3" id="KW-1185">Reference proteome</keyword>
<dbReference type="Proteomes" id="UP001143463">
    <property type="component" value="Unassembled WGS sequence"/>
</dbReference>
<protein>
    <recommendedName>
        <fullName evidence="4">DUF4239 domain-containing protein</fullName>
    </recommendedName>
</protein>
<reference evidence="2" key="2">
    <citation type="submission" date="2023-01" db="EMBL/GenBank/DDBJ databases">
        <authorList>
            <person name="Sun Q."/>
            <person name="Evtushenko L."/>
        </authorList>
    </citation>
    <scope>NUCLEOTIDE SEQUENCE</scope>
    <source>
        <strain evidence="2">VKM Ac-1069</strain>
    </source>
</reference>
<feature type="transmembrane region" description="Helical" evidence="1">
    <location>
        <begin position="187"/>
        <end position="206"/>
    </location>
</feature>
<feature type="transmembrane region" description="Helical" evidence="1">
    <location>
        <begin position="12"/>
        <end position="35"/>
    </location>
</feature>
<evidence type="ECO:0000256" key="1">
    <source>
        <dbReference type="SAM" id="Phobius"/>
    </source>
</evidence>
<reference evidence="2" key="1">
    <citation type="journal article" date="2014" name="Int. J. Syst. Evol. Microbiol.">
        <title>Complete genome sequence of Corynebacterium casei LMG S-19264T (=DSM 44701T), isolated from a smear-ripened cheese.</title>
        <authorList>
            <consortium name="US DOE Joint Genome Institute (JGI-PGF)"/>
            <person name="Walter F."/>
            <person name="Albersmeier A."/>
            <person name="Kalinowski J."/>
            <person name="Ruckert C."/>
        </authorList>
    </citation>
    <scope>NUCLEOTIDE SEQUENCE</scope>
    <source>
        <strain evidence="2">VKM Ac-1069</strain>
    </source>
</reference>
<proteinExistence type="predicted"/>
<evidence type="ECO:0000313" key="2">
    <source>
        <dbReference type="EMBL" id="GLL15933.1"/>
    </source>
</evidence>
<evidence type="ECO:0000313" key="3">
    <source>
        <dbReference type="Proteomes" id="UP001143463"/>
    </source>
</evidence>
<dbReference type="Pfam" id="PF14023">
    <property type="entry name" value="Bestrophin-like"/>
    <property type="match status" value="1"/>
</dbReference>